<protein>
    <submittedName>
        <fullName evidence="1">Uncharacterized protein</fullName>
    </submittedName>
</protein>
<organism evidence="1 2">
    <name type="scientific">Maribacter algarum</name>
    <name type="common">ex Zhang et al. 2020</name>
    <dbReference type="NCBI Taxonomy" id="2578118"/>
    <lineage>
        <taxon>Bacteria</taxon>
        <taxon>Pseudomonadati</taxon>
        <taxon>Bacteroidota</taxon>
        <taxon>Flavobacteriia</taxon>
        <taxon>Flavobacteriales</taxon>
        <taxon>Flavobacteriaceae</taxon>
        <taxon>Maribacter</taxon>
    </lineage>
</organism>
<proteinExistence type="predicted"/>
<evidence type="ECO:0000313" key="1">
    <source>
        <dbReference type="EMBL" id="TMM58313.1"/>
    </source>
</evidence>
<dbReference type="Proteomes" id="UP000310314">
    <property type="component" value="Unassembled WGS sequence"/>
</dbReference>
<sequence length="330" mass="37316">MKTNIISSIALLLVAVNFYGQSDGLTVDIELESNSFNKAHPYYEYFKNKDDDYIKWLYFGCASNPSGSINSKKKSSKRKNESGLLIFKITKEGNSRYDTIRNCVHPSAYEVERDPGWESIVPIHGKLPNGVWCTLDNNPKGNTGVTLHVKETPVNAKLEIVTEEGESIRTLVDNYLEKGTYDFSWNPNSVKPGSYLLHTAIDGQFMIQRIHVQSSWLREVFPFLFGEQIAYKKYRKSESSGKLPKGTVLSINHDRHGVTLGLTNIKNTQVRIALLRPDGSLFKNIVNSKLQENIYEGLLNEHVEKTGNYLLVVEVNGATRTQKIKLKKQA</sequence>
<keyword evidence="2" id="KW-1185">Reference proteome</keyword>
<comment type="caution">
    <text evidence="1">The sequence shown here is derived from an EMBL/GenBank/DDBJ whole genome shotgun (WGS) entry which is preliminary data.</text>
</comment>
<dbReference type="AlphaFoldDB" id="A0A5S3PTM3"/>
<name>A0A5S3PTM3_9FLAO</name>
<accession>A0A5S3PTM3</accession>
<evidence type="ECO:0000313" key="2">
    <source>
        <dbReference type="Proteomes" id="UP000310314"/>
    </source>
</evidence>
<dbReference type="RefSeq" id="WP_138656246.1">
    <property type="nucleotide sequence ID" value="NZ_VATY01000001.1"/>
</dbReference>
<reference evidence="1 2" key="1">
    <citation type="submission" date="2019-05" db="EMBL/GenBank/DDBJ databases">
        <authorList>
            <person name="Zhang J.-Y."/>
            <person name="Feg X."/>
            <person name="Du Z.-J."/>
        </authorList>
    </citation>
    <scope>NUCLEOTIDE SEQUENCE [LARGE SCALE GENOMIC DNA]</scope>
    <source>
        <strain evidence="1 2">RZ26</strain>
    </source>
</reference>
<gene>
    <name evidence="1" type="ORF">FEE95_02470</name>
</gene>
<dbReference type="EMBL" id="VATY01000001">
    <property type="protein sequence ID" value="TMM58313.1"/>
    <property type="molecule type" value="Genomic_DNA"/>
</dbReference>